<dbReference type="Gene3D" id="3.20.20.30">
    <property type="entry name" value="Luciferase-like domain"/>
    <property type="match status" value="1"/>
</dbReference>
<dbReference type="InterPro" id="IPR012951">
    <property type="entry name" value="BBE"/>
</dbReference>
<dbReference type="InterPro" id="IPR016166">
    <property type="entry name" value="FAD-bd_PCMH"/>
</dbReference>
<dbReference type="InterPro" id="IPR011251">
    <property type="entry name" value="Luciferase-like_dom"/>
</dbReference>
<gene>
    <name evidence="7" type="ORF">PU560_11300</name>
</gene>
<dbReference type="PANTHER" id="PTHR42973:SF39">
    <property type="entry name" value="FAD-BINDING PCMH-TYPE DOMAIN-CONTAINING PROTEIN"/>
    <property type="match status" value="1"/>
</dbReference>
<dbReference type="Gene3D" id="3.30.43.10">
    <property type="entry name" value="Uridine Diphospho-n-acetylenolpyruvylglucosamine Reductase, domain 2"/>
    <property type="match status" value="1"/>
</dbReference>
<evidence type="ECO:0000313" key="7">
    <source>
        <dbReference type="EMBL" id="MDD9207047.1"/>
    </source>
</evidence>
<keyword evidence="8" id="KW-1185">Reference proteome</keyword>
<evidence type="ECO:0000256" key="3">
    <source>
        <dbReference type="ARBA" id="ARBA00022630"/>
    </source>
</evidence>
<dbReference type="Gene3D" id="3.40.462.20">
    <property type="match status" value="1"/>
</dbReference>
<proteinExistence type="inferred from homology"/>
<organism evidence="7 8">
    <name type="scientific">Georgenia halotolerans</name>
    <dbReference type="NCBI Taxonomy" id="3028317"/>
    <lineage>
        <taxon>Bacteria</taxon>
        <taxon>Bacillati</taxon>
        <taxon>Actinomycetota</taxon>
        <taxon>Actinomycetes</taxon>
        <taxon>Micrococcales</taxon>
        <taxon>Bogoriellaceae</taxon>
        <taxon>Georgenia</taxon>
    </lineage>
</organism>
<sequence>MDHGHPLQLGLALPADADPATTLSLARRAEELGLDLLTLTEHDLDGWTQLSWLAAGTERIGVSATLTPGGRPPTVLARAVASLDLLAHGRVSITLAAQGASARPADDDGARPTHDDATTHDAAALAEAIEIVRGMWAAEPGPLVRDGEHYRVPGAERGPAPAHTVPIWITGDDAALLDLAGTAADGWLAPAGTDLAAAHAGIDAAAVAADRDPREIRRAVTVSRRGPTGELLDGSPDQWVNQLLPLVLGHGVGTILLEAPDPETLDHFAGQVAPALRDAVATERTRRGTALGTVRPSWVRARRRPGIDYDAVPAALQDRAVEPGDARYGTVRSGYMRGGSPGLVLPVRDAQQVAEALAFARTQEVPLSVRSGGHGISGRSTNDGGIIIDLAPMDRIEVLDVATRRVRVEAGARWGQVAAALQPHGWALSSGDFGGVGVGGLATAGGIGFLGRKHGLTIDHVRAVDVVLADGTQVRASETENAELFWGVRGAGFALGVVTAFEFEVDEVGDVGFAQLVFDAGDTAGFLQRWGSAVEAAPRDLTSFLIMGAPRGGQLVAQTMTVIDSADPDVILQQLQPFAALGPLLQQQVVITPYAGVVSPPAGAYYGQSEPVTRNGLLEHVTPHLAADAARLVRSGESFFFQIRAMGGAITDVDPDATAFAHRSANFHVSAMGADRAGLDRAWDAMHHHFDGLYVSFETDRRPERLTDAYPPRTLRRLRELKRRYDPDNVFRDNMVIPPAD</sequence>
<dbReference type="Pfam" id="PF00296">
    <property type="entry name" value="Bac_luciferase"/>
    <property type="match status" value="1"/>
</dbReference>
<comment type="similarity">
    <text evidence="2">Belongs to the oxygen-dependent FAD-linked oxidoreductase family.</text>
</comment>
<dbReference type="InterPro" id="IPR016169">
    <property type="entry name" value="FAD-bd_PCMH_sub2"/>
</dbReference>
<evidence type="ECO:0000256" key="5">
    <source>
        <dbReference type="ARBA" id="ARBA00023002"/>
    </source>
</evidence>
<dbReference type="InterPro" id="IPR050416">
    <property type="entry name" value="FAD-linked_Oxidoreductase"/>
</dbReference>
<evidence type="ECO:0000256" key="1">
    <source>
        <dbReference type="ARBA" id="ARBA00001974"/>
    </source>
</evidence>
<keyword evidence="3" id="KW-0285">Flavoprotein</keyword>
<dbReference type="Pfam" id="PF01565">
    <property type="entry name" value="FAD_binding_4"/>
    <property type="match status" value="1"/>
</dbReference>
<dbReference type="PROSITE" id="PS51387">
    <property type="entry name" value="FAD_PCMH"/>
    <property type="match status" value="1"/>
</dbReference>
<name>A0ABT5TYA2_9MICO</name>
<reference evidence="7" key="1">
    <citation type="submission" date="2023-02" db="EMBL/GenBank/DDBJ databases">
        <title>Georgenia sp.10Sc9-8, isolated from a soil sample collected from the Taklamakan desert.</title>
        <authorList>
            <person name="Liu S."/>
        </authorList>
    </citation>
    <scope>NUCLEOTIDE SEQUENCE</scope>
    <source>
        <strain evidence="7">10Sc9-8</strain>
    </source>
</reference>
<evidence type="ECO:0000259" key="6">
    <source>
        <dbReference type="PROSITE" id="PS51387"/>
    </source>
</evidence>
<evidence type="ECO:0000313" key="8">
    <source>
        <dbReference type="Proteomes" id="UP001165561"/>
    </source>
</evidence>
<keyword evidence="5" id="KW-0560">Oxidoreductase</keyword>
<accession>A0ABT5TYA2</accession>
<evidence type="ECO:0000256" key="2">
    <source>
        <dbReference type="ARBA" id="ARBA00005466"/>
    </source>
</evidence>
<dbReference type="PANTHER" id="PTHR42973">
    <property type="entry name" value="BINDING OXIDOREDUCTASE, PUTATIVE (AFU_ORTHOLOGUE AFUA_1G17690)-RELATED"/>
    <property type="match status" value="1"/>
</dbReference>
<feature type="domain" description="FAD-binding PCMH-type" evidence="6">
    <location>
        <begin position="336"/>
        <end position="508"/>
    </location>
</feature>
<dbReference type="Pfam" id="PF08031">
    <property type="entry name" value="BBE"/>
    <property type="match status" value="1"/>
</dbReference>
<comment type="cofactor">
    <cofactor evidence="1">
        <name>FAD</name>
        <dbReference type="ChEBI" id="CHEBI:57692"/>
    </cofactor>
</comment>
<comment type="caution">
    <text evidence="7">The sequence shown here is derived from an EMBL/GenBank/DDBJ whole genome shotgun (WGS) entry which is preliminary data.</text>
</comment>
<dbReference type="InterPro" id="IPR036661">
    <property type="entry name" value="Luciferase-like_sf"/>
</dbReference>
<dbReference type="Proteomes" id="UP001165561">
    <property type="component" value="Unassembled WGS sequence"/>
</dbReference>
<dbReference type="SUPFAM" id="SSF56176">
    <property type="entry name" value="FAD-binding/transporter-associated domain-like"/>
    <property type="match status" value="1"/>
</dbReference>
<dbReference type="Gene3D" id="3.30.465.10">
    <property type="match status" value="1"/>
</dbReference>
<dbReference type="EMBL" id="JARACI010001033">
    <property type="protein sequence ID" value="MDD9207047.1"/>
    <property type="molecule type" value="Genomic_DNA"/>
</dbReference>
<dbReference type="InterPro" id="IPR036318">
    <property type="entry name" value="FAD-bd_PCMH-like_sf"/>
</dbReference>
<protein>
    <submittedName>
        <fullName evidence="7">LLM class flavin-dependent oxidoreductase</fullName>
    </submittedName>
</protein>
<dbReference type="InterPro" id="IPR006094">
    <property type="entry name" value="Oxid_FAD_bind_N"/>
</dbReference>
<dbReference type="InterPro" id="IPR016167">
    <property type="entry name" value="FAD-bd_PCMH_sub1"/>
</dbReference>
<evidence type="ECO:0000256" key="4">
    <source>
        <dbReference type="ARBA" id="ARBA00022827"/>
    </source>
</evidence>
<dbReference type="SUPFAM" id="SSF51679">
    <property type="entry name" value="Bacterial luciferase-like"/>
    <property type="match status" value="1"/>
</dbReference>
<keyword evidence="4" id="KW-0274">FAD</keyword>